<dbReference type="AlphaFoldDB" id="A0A1N6LXA8"/>
<dbReference type="GeneID" id="24425648"/>
<reference evidence="1 2" key="2">
    <citation type="journal article" date="2013" name="PLoS ONE">
        <title>Whole genome mapping and re-organization of the nuclear and mitochondrial genomes of Babesia microti isolates.</title>
        <authorList>
            <person name="Cornillot E."/>
            <person name="Dassouli A."/>
            <person name="Garg A."/>
            <person name="Pachikara N."/>
            <person name="Randazzo S."/>
            <person name="Depoix D."/>
            <person name="Carcy B."/>
            <person name="Delbecq S."/>
            <person name="Frutos R."/>
            <person name="Silva J.C."/>
            <person name="Sutton R."/>
            <person name="Krause P.J."/>
            <person name="Mamoun C.B."/>
        </authorList>
    </citation>
    <scope>NUCLEOTIDE SEQUENCE [LARGE SCALE GENOMIC DNA]</scope>
    <source>
        <strain evidence="1 2">RI</strain>
    </source>
</reference>
<name>A0A1N6LXA8_BABMR</name>
<organism evidence="1 2">
    <name type="scientific">Babesia microti (strain RI)</name>
    <dbReference type="NCBI Taxonomy" id="1133968"/>
    <lineage>
        <taxon>Eukaryota</taxon>
        <taxon>Sar</taxon>
        <taxon>Alveolata</taxon>
        <taxon>Apicomplexa</taxon>
        <taxon>Aconoidasida</taxon>
        <taxon>Piroplasmida</taxon>
        <taxon>Babesiidae</taxon>
        <taxon>Babesia</taxon>
    </lineage>
</organism>
<protein>
    <submittedName>
        <fullName evidence="1">Uncharacterized protein</fullName>
    </submittedName>
</protein>
<proteinExistence type="predicted"/>
<dbReference type="VEuPathDB" id="PiroplasmaDB:BmR1_04g05015"/>
<reference evidence="1 2" key="3">
    <citation type="journal article" date="2016" name="Sci. Rep.">
        <title>Genome-wide diversity and gene expression profiling of Babesia microti isolates identify polymorphic genes that mediate host-pathogen interactions.</title>
        <authorList>
            <person name="Silva J.C."/>
            <person name="Cornillot E."/>
            <person name="McCracken C."/>
            <person name="Usmani-Brown S."/>
            <person name="Dwivedi A."/>
            <person name="Ifeonu O.O."/>
            <person name="Crabtree J."/>
            <person name="Gotia H.T."/>
            <person name="Virji A.Z."/>
            <person name="Reynes C."/>
            <person name="Colinge J."/>
            <person name="Kumar V."/>
            <person name="Lawres L."/>
            <person name="Pazzi J.E."/>
            <person name="Pablo J.V."/>
            <person name="Hung C."/>
            <person name="Brancato J."/>
            <person name="Kumari P."/>
            <person name="Orvis J."/>
            <person name="Tretina K."/>
            <person name="Chibucos M."/>
            <person name="Ott S."/>
            <person name="Sadzewicz L."/>
            <person name="Sengamalay N."/>
            <person name="Shetty A.C."/>
            <person name="Su Q."/>
            <person name="Tallon L."/>
            <person name="Fraser C.M."/>
            <person name="Frutos R."/>
            <person name="Molina D.M."/>
            <person name="Krause P.J."/>
            <person name="Ben Mamoun C."/>
        </authorList>
    </citation>
    <scope>NUCLEOTIDE SEQUENCE [LARGE SCALE GENOMIC DNA]</scope>
    <source>
        <strain evidence="1 2">RI</strain>
    </source>
</reference>
<keyword evidence="2" id="KW-1185">Reference proteome</keyword>
<evidence type="ECO:0000313" key="1">
    <source>
        <dbReference type="EMBL" id="SIO73505.1"/>
    </source>
</evidence>
<dbReference type="RefSeq" id="XP_021337599.1">
    <property type="nucleotide sequence ID" value="XM_021482335.1"/>
</dbReference>
<evidence type="ECO:0000313" key="2">
    <source>
        <dbReference type="Proteomes" id="UP000002899"/>
    </source>
</evidence>
<dbReference type="Gene3D" id="2.30.30.100">
    <property type="match status" value="1"/>
</dbReference>
<sequence length="224" mass="26064">MSSDLSVWHRSFDPSALLALGTKNFEKLANENPESISSFRASGNYLNAFYDALEESLKQLPTSFDTQDSYQDYQFRQQLLIYVRKIRTSKVSLNNFSHLQYLLPWDLQPLRHPNTSCGEDRLKNLLKYEISQAKFLSQSIKRHYAAQFTGQAVLNHKKGLCWTFLSHAYRNKSKIEIIIYIKKLIKYTGQILLFDLHCNLLLDTGQDHQWVYVRGSCICCLRIA</sequence>
<accession>A0A1N6LXA8</accession>
<reference evidence="1 2" key="1">
    <citation type="journal article" date="2012" name="Nucleic Acids Res.">
        <title>Sequencing of the smallest Apicomplexan genome from the human pathogen Babesia microti.</title>
        <authorList>
            <person name="Cornillot E."/>
            <person name="Hadj-Kaddour K."/>
            <person name="Dassouli A."/>
            <person name="Noel B."/>
            <person name="Ranwez V."/>
            <person name="Vacherie B."/>
            <person name="Augagneur Y."/>
            <person name="Bres V."/>
            <person name="Duclos A."/>
            <person name="Randazzo S."/>
            <person name="Carcy B."/>
            <person name="Debierre-Grockiego F."/>
            <person name="Delbecq S."/>
            <person name="Moubri-Menage K."/>
            <person name="Shams-Eldin H."/>
            <person name="Usmani-Brown S."/>
            <person name="Bringaud F."/>
            <person name="Wincker P."/>
            <person name="Vivares C.P."/>
            <person name="Schwarz R.T."/>
            <person name="Schetters T.P."/>
            <person name="Krause P.J."/>
            <person name="Gorenflot A."/>
            <person name="Berry V."/>
            <person name="Barbe V."/>
            <person name="Ben Mamoun C."/>
        </authorList>
    </citation>
    <scope>NUCLEOTIDE SEQUENCE [LARGE SCALE GENOMIC DNA]</scope>
    <source>
        <strain evidence="1 2">RI</strain>
    </source>
</reference>
<dbReference type="Proteomes" id="UP000002899">
    <property type="component" value="Chromosome IV"/>
</dbReference>
<dbReference type="KEGG" id="bmic:BmR1_04g05015"/>
<dbReference type="EMBL" id="LN871599">
    <property type="protein sequence ID" value="SIO73505.1"/>
    <property type="molecule type" value="Genomic_DNA"/>
</dbReference>